<dbReference type="InterPro" id="IPR010033">
    <property type="entry name" value="HAD_SF_ppase_IIIC"/>
</dbReference>
<dbReference type="SUPFAM" id="SSF56784">
    <property type="entry name" value="HAD-like"/>
    <property type="match status" value="1"/>
</dbReference>
<accession>A0A6I2NSZ0</accession>
<protein>
    <submittedName>
        <fullName evidence="2">HAD-IIIC family phosphatase</fullName>
    </submittedName>
</protein>
<dbReference type="Proteomes" id="UP000432516">
    <property type="component" value="Unassembled WGS sequence"/>
</dbReference>
<dbReference type="InterPro" id="IPR036514">
    <property type="entry name" value="SGNH_hydro_sf"/>
</dbReference>
<name>A0A6I2NSZ0_PARDI</name>
<evidence type="ECO:0000313" key="3">
    <source>
        <dbReference type="Proteomes" id="UP000432516"/>
    </source>
</evidence>
<dbReference type="InterPro" id="IPR010037">
    <property type="entry name" value="FkbH_domain"/>
</dbReference>
<proteinExistence type="predicted"/>
<reference evidence="2 3" key="1">
    <citation type="journal article" date="2019" name="Nat. Med.">
        <title>A library of human gut bacterial isolates paired with longitudinal multiomics data enables mechanistic microbiome research.</title>
        <authorList>
            <person name="Poyet M."/>
            <person name="Groussin M."/>
            <person name="Gibbons S.M."/>
            <person name="Avila-Pacheco J."/>
            <person name="Jiang X."/>
            <person name="Kearney S.M."/>
            <person name="Perrotta A.R."/>
            <person name="Berdy B."/>
            <person name="Zhao S."/>
            <person name="Lieberman T.D."/>
            <person name="Swanson P.K."/>
            <person name="Smith M."/>
            <person name="Roesemann S."/>
            <person name="Alexander J.E."/>
            <person name="Rich S.A."/>
            <person name="Livny J."/>
            <person name="Vlamakis H."/>
            <person name="Clish C."/>
            <person name="Bullock K."/>
            <person name="Deik A."/>
            <person name="Scott J."/>
            <person name="Pierce K.A."/>
            <person name="Xavier R.J."/>
            <person name="Alm E.J."/>
        </authorList>
    </citation>
    <scope>NUCLEOTIDE SEQUENCE [LARGE SCALE GENOMIC DNA]</scope>
    <source>
        <strain evidence="2 3">BIOML-A2</strain>
    </source>
</reference>
<dbReference type="AlphaFoldDB" id="A0A6I2NSZ0"/>
<dbReference type="NCBIfam" id="TIGR01686">
    <property type="entry name" value="FkbH"/>
    <property type="match status" value="1"/>
</dbReference>
<dbReference type="Pfam" id="PF21211">
    <property type="entry name" value="FkbH_N"/>
    <property type="match status" value="1"/>
</dbReference>
<dbReference type="InterPro" id="IPR023214">
    <property type="entry name" value="HAD_sf"/>
</dbReference>
<dbReference type="InterPro" id="IPR049369">
    <property type="entry name" value="BF1531-like_N"/>
</dbReference>
<dbReference type="Gene3D" id="3.40.50.1000">
    <property type="entry name" value="HAD superfamily/HAD-like"/>
    <property type="match status" value="1"/>
</dbReference>
<sequence>MKTFQELKRLTKHIPEGLPTIKVALLGDSATQLLGTAIRGMGVERGFCIDLWEADYNQVERQILDSTSDYHQFGADYTIIFQSTHKLLEKYSLATQTERKALCDDRIAFIEEALRACSGHIVCFNYPETDDCVFGSYTNKLSSSFLYQVRKLNFCLMELARQHASLHICDTAALQSKFGRDKMFDANIYISTEMLLSLDILPFVASRVMDVLCSLCGKFKKCLVLDLDNTLWGGIVGDDGWENVQIGHGLGIGKAFTEFQEWIKKLKERGIILAVCSKNDERNAKEVFEKNPEMVLKVDDIAVFMANWDNKADNIRRIQSILNIGMDSLVFLDDNPFERNMVREHIPEITVPELPEDPADYLEYLYGENLFETASFSALDADRTRQYQAEAQREMTKTSFTNEEDFLKSLSMEATVEGFTAFNIPRVAQLSQRSNQFNLRTVRYTESEVSAMATDNDYACFSFSLSDKFGENGLICVVILKKMNAETLFVDTWFMSCRVLKRGMEHFTLNTIVDYAKANGYKRIIGEYLPTAKNKMVEHHYESLGFTRMEGGDTARYELPVDGYEALTCYIATKQIFIQ</sequence>
<dbReference type="Gene3D" id="3.40.50.1110">
    <property type="entry name" value="SGNH hydrolase"/>
    <property type="match status" value="1"/>
</dbReference>
<feature type="domain" description="BF1531-like N-terminal" evidence="1">
    <location>
        <begin position="22"/>
        <end position="213"/>
    </location>
</feature>
<dbReference type="EMBL" id="WKNE01000011">
    <property type="protein sequence ID" value="MRZ55955.1"/>
    <property type="molecule type" value="Genomic_DNA"/>
</dbReference>
<organism evidence="2 3">
    <name type="scientific">Parabacteroides distasonis</name>
    <dbReference type="NCBI Taxonomy" id="823"/>
    <lineage>
        <taxon>Bacteria</taxon>
        <taxon>Pseudomonadati</taxon>
        <taxon>Bacteroidota</taxon>
        <taxon>Bacteroidia</taxon>
        <taxon>Bacteroidales</taxon>
        <taxon>Tannerellaceae</taxon>
        <taxon>Parabacteroides</taxon>
    </lineage>
</organism>
<comment type="caution">
    <text evidence="2">The sequence shown here is derived from an EMBL/GenBank/DDBJ whole genome shotgun (WGS) entry which is preliminary data.</text>
</comment>
<dbReference type="GO" id="GO:0016788">
    <property type="term" value="F:hydrolase activity, acting on ester bonds"/>
    <property type="evidence" value="ECO:0007669"/>
    <property type="project" value="UniProtKB-ARBA"/>
</dbReference>
<dbReference type="NCBIfam" id="TIGR01681">
    <property type="entry name" value="HAD-SF-IIIC"/>
    <property type="match status" value="1"/>
</dbReference>
<dbReference type="InterPro" id="IPR036412">
    <property type="entry name" value="HAD-like_sf"/>
</dbReference>
<evidence type="ECO:0000259" key="1">
    <source>
        <dbReference type="Pfam" id="PF21211"/>
    </source>
</evidence>
<gene>
    <name evidence="2" type="ORF">GKD68_14630</name>
</gene>
<evidence type="ECO:0000313" key="2">
    <source>
        <dbReference type="EMBL" id="MRZ55955.1"/>
    </source>
</evidence>
<dbReference type="RefSeq" id="WP_154395935.1">
    <property type="nucleotide sequence ID" value="NZ_CP103185.1"/>
</dbReference>